<name>A0A1C7P7X5_9HYPH</name>
<dbReference type="InterPro" id="IPR036942">
    <property type="entry name" value="Beta-barrel_TonB_sf"/>
</dbReference>
<evidence type="ECO:0000256" key="2">
    <source>
        <dbReference type="ARBA" id="ARBA00009810"/>
    </source>
</evidence>
<keyword evidence="20" id="KW-1185">Reference proteome</keyword>
<gene>
    <name evidence="19" type="ORF">ADU59_10800</name>
</gene>
<evidence type="ECO:0000256" key="13">
    <source>
        <dbReference type="ARBA" id="ARBA00023237"/>
    </source>
</evidence>
<keyword evidence="13 14" id="KW-0998">Cell outer membrane</keyword>
<dbReference type="SUPFAM" id="SSF56935">
    <property type="entry name" value="Porins"/>
    <property type="match status" value="1"/>
</dbReference>
<dbReference type="PATRIC" id="fig|1612624.7.peg.3714"/>
<evidence type="ECO:0000256" key="7">
    <source>
        <dbReference type="ARBA" id="ARBA00022729"/>
    </source>
</evidence>
<dbReference type="CDD" id="cd01347">
    <property type="entry name" value="ligand_gated_channel"/>
    <property type="match status" value="1"/>
</dbReference>
<feature type="signal peptide" evidence="16">
    <location>
        <begin position="1"/>
        <end position="25"/>
    </location>
</feature>
<keyword evidence="3 14" id="KW-0813">Transport</keyword>
<evidence type="ECO:0000256" key="3">
    <source>
        <dbReference type="ARBA" id="ARBA00022448"/>
    </source>
</evidence>
<evidence type="ECO:0000256" key="9">
    <source>
        <dbReference type="ARBA" id="ARBA00023065"/>
    </source>
</evidence>
<dbReference type="GO" id="GO:0015344">
    <property type="term" value="F:siderophore uptake transmembrane transporter activity"/>
    <property type="evidence" value="ECO:0007669"/>
    <property type="project" value="TreeGrafter"/>
</dbReference>
<evidence type="ECO:0000256" key="12">
    <source>
        <dbReference type="ARBA" id="ARBA00023170"/>
    </source>
</evidence>
<keyword evidence="7 16" id="KW-0732">Signal</keyword>
<keyword evidence="8" id="KW-0408">Iron</keyword>
<evidence type="ECO:0000256" key="1">
    <source>
        <dbReference type="ARBA" id="ARBA00004571"/>
    </source>
</evidence>
<dbReference type="Proteomes" id="UP000093111">
    <property type="component" value="Unassembled WGS sequence"/>
</dbReference>
<dbReference type="AlphaFoldDB" id="A0A1C7P7X5"/>
<evidence type="ECO:0000313" key="20">
    <source>
        <dbReference type="Proteomes" id="UP000093111"/>
    </source>
</evidence>
<evidence type="ECO:0000259" key="18">
    <source>
        <dbReference type="Pfam" id="PF07715"/>
    </source>
</evidence>
<dbReference type="FunFam" id="2.170.130.10:FF:000001">
    <property type="entry name" value="Catecholate siderophore TonB-dependent receptor"/>
    <property type="match status" value="1"/>
</dbReference>
<dbReference type="FunFam" id="2.40.170.20:FF:000005">
    <property type="entry name" value="TonB-dependent siderophore receptor"/>
    <property type="match status" value="1"/>
</dbReference>
<dbReference type="OrthoDB" id="9760333at2"/>
<comment type="subcellular location">
    <subcellularLocation>
        <location evidence="1 14">Cell outer membrane</location>
        <topology evidence="1 14">Multi-pass membrane protein</topology>
    </subcellularLocation>
</comment>
<dbReference type="PANTHER" id="PTHR32552">
    <property type="entry name" value="FERRICHROME IRON RECEPTOR-RELATED"/>
    <property type="match status" value="1"/>
</dbReference>
<dbReference type="InterPro" id="IPR037066">
    <property type="entry name" value="Plug_dom_sf"/>
</dbReference>
<evidence type="ECO:0000256" key="15">
    <source>
        <dbReference type="RuleBase" id="RU003357"/>
    </source>
</evidence>
<dbReference type="GO" id="GO:0009279">
    <property type="term" value="C:cell outer membrane"/>
    <property type="evidence" value="ECO:0007669"/>
    <property type="project" value="UniProtKB-SubCell"/>
</dbReference>
<dbReference type="PANTHER" id="PTHR32552:SF68">
    <property type="entry name" value="FERRICHROME OUTER MEMBRANE TRANSPORTER_PHAGE RECEPTOR"/>
    <property type="match status" value="1"/>
</dbReference>
<reference evidence="19 20" key="1">
    <citation type="journal article" date="2016" name="Syst. Appl. Microbiol.">
        <title>Pararhizobium polonicum sp. nov. isolated from tumors on stone fruit rootstocks.</title>
        <authorList>
            <person name="Pulawska J."/>
            <person name="Kuzmanovic N."/>
            <person name="Willems A."/>
            <person name="Pothier J.F."/>
        </authorList>
    </citation>
    <scope>NUCLEOTIDE SEQUENCE [LARGE SCALE GENOMIC DNA]</scope>
    <source>
        <strain evidence="19 20">F5.1</strain>
    </source>
</reference>
<sequence length="716" mass="78198">MKHRLSAKHILTASTFLLAVTQAWAQEQSTQLAPIVVQGEGATDDTSASVLVKTARSATKTATPVAETPQSITTITRKQIDDQNPQTVGEALRYTAGVLSDRDSNSRYDSVFLRGFGAFGTATSYVNYLDGLKLQRGQAFATPSIDPFFLDHVDVLKGPSALLYGQVSPGGLVNQVSRTPSDVQSNEVRLEAGSDRRVQSGLYSTGPLTSDGTLQYGLGVVGRSSGARYDNVDEKRFGITPSLKWQPDADTSLLISGYYQRDPDGGYFNSLYPKFLAPSGLAGYLGRDFNVGDPAYDSFEREQYGIGYQFEHTFDERVTIRSNFRYTGVEADMRSLQMNGQMSNAGIIPRWAVHSIEDVSGFSFDNQAEFSFETGAVEHTLLTGIDLQHSSSSWQYLIGGATPLDVTNPVYGQPVGPFMTFTNTNQSLRQTGIYVQDQIELGGLRGVFGIRQDWADQDADNLLSRTSSERSDTATSYRAGLLYLFDNGIAPYASYSTSFEPSTSTDAVGRPFKPTEAQQYEVGIKYQPPGLDALFTLSAFDIRQQNVVYYNASKLANEQQGEIHSRGLEFEARGNLASNVELIAALSLLDTEVSESGIASIIGNRPQAVPRYYGSLWANYTIDSGALEGLSIGGGVRFVGSSYSDDANTVKADGYTLLDTALRYDFGVKNPNLKGLQATLNVTNLFDKEYYSSCSSEYYCQYGNGRTALAGLKYKW</sequence>
<keyword evidence="6 14" id="KW-0812">Transmembrane</keyword>
<dbReference type="GO" id="GO:0015891">
    <property type="term" value="P:siderophore transport"/>
    <property type="evidence" value="ECO:0007669"/>
    <property type="project" value="InterPro"/>
</dbReference>
<feature type="domain" description="TonB-dependent receptor-like beta-barrel" evidence="17">
    <location>
        <begin position="245"/>
        <end position="685"/>
    </location>
</feature>
<dbReference type="STRING" id="1612624.ADU59_10800"/>
<evidence type="ECO:0000313" key="19">
    <source>
        <dbReference type="EMBL" id="OBZ95824.1"/>
    </source>
</evidence>
<dbReference type="InterPro" id="IPR000531">
    <property type="entry name" value="Beta-barrel_TonB"/>
</dbReference>
<dbReference type="Gene3D" id="2.40.170.20">
    <property type="entry name" value="TonB-dependent receptor, beta-barrel domain"/>
    <property type="match status" value="1"/>
</dbReference>
<evidence type="ECO:0000256" key="11">
    <source>
        <dbReference type="ARBA" id="ARBA00023136"/>
    </source>
</evidence>
<evidence type="ECO:0000256" key="6">
    <source>
        <dbReference type="ARBA" id="ARBA00022692"/>
    </source>
</evidence>
<keyword evidence="11 14" id="KW-0472">Membrane</keyword>
<proteinExistence type="inferred from homology"/>
<keyword evidence="5" id="KW-0410">Iron transport</keyword>
<evidence type="ECO:0000256" key="5">
    <source>
        <dbReference type="ARBA" id="ARBA00022496"/>
    </source>
</evidence>
<keyword evidence="9" id="KW-0406">Ion transport</keyword>
<keyword evidence="12" id="KW-0675">Receptor</keyword>
<feature type="domain" description="TonB-dependent receptor plug" evidence="18">
    <location>
        <begin position="65"/>
        <end position="171"/>
    </location>
</feature>
<dbReference type="PROSITE" id="PS52016">
    <property type="entry name" value="TONB_DEPENDENT_REC_3"/>
    <property type="match status" value="1"/>
</dbReference>
<comment type="similarity">
    <text evidence="2 14 15">Belongs to the TonB-dependent receptor family.</text>
</comment>
<protein>
    <submittedName>
        <fullName evidence="19">Ligand-gated channel</fullName>
    </submittedName>
</protein>
<keyword evidence="4 14" id="KW-1134">Transmembrane beta strand</keyword>
<comment type="caution">
    <text evidence="19">The sequence shown here is derived from an EMBL/GenBank/DDBJ whole genome shotgun (WGS) entry which is preliminary data.</text>
</comment>
<dbReference type="Gene3D" id="2.170.130.10">
    <property type="entry name" value="TonB-dependent receptor, plug domain"/>
    <property type="match status" value="1"/>
</dbReference>
<dbReference type="NCBIfam" id="TIGR01783">
    <property type="entry name" value="TonB-siderophor"/>
    <property type="match status" value="1"/>
</dbReference>
<dbReference type="EMBL" id="LGLV01000006">
    <property type="protein sequence ID" value="OBZ95824.1"/>
    <property type="molecule type" value="Genomic_DNA"/>
</dbReference>
<dbReference type="Pfam" id="PF00593">
    <property type="entry name" value="TonB_dep_Rec_b-barrel"/>
    <property type="match status" value="1"/>
</dbReference>
<evidence type="ECO:0000259" key="17">
    <source>
        <dbReference type="Pfam" id="PF00593"/>
    </source>
</evidence>
<organism evidence="19 20">
    <name type="scientific">Pararhizobium polonicum</name>
    <dbReference type="NCBI Taxonomy" id="1612624"/>
    <lineage>
        <taxon>Bacteria</taxon>
        <taxon>Pseudomonadati</taxon>
        <taxon>Pseudomonadota</taxon>
        <taxon>Alphaproteobacteria</taxon>
        <taxon>Hyphomicrobiales</taxon>
        <taxon>Rhizobiaceae</taxon>
        <taxon>Rhizobium/Agrobacterium group</taxon>
        <taxon>Pararhizobium</taxon>
    </lineage>
</organism>
<dbReference type="InterPro" id="IPR012910">
    <property type="entry name" value="Plug_dom"/>
</dbReference>
<evidence type="ECO:0000256" key="16">
    <source>
        <dbReference type="SAM" id="SignalP"/>
    </source>
</evidence>
<feature type="chain" id="PRO_5008890329" evidence="16">
    <location>
        <begin position="26"/>
        <end position="716"/>
    </location>
</feature>
<evidence type="ECO:0000256" key="10">
    <source>
        <dbReference type="ARBA" id="ARBA00023077"/>
    </source>
</evidence>
<dbReference type="GO" id="GO:0038023">
    <property type="term" value="F:signaling receptor activity"/>
    <property type="evidence" value="ECO:0007669"/>
    <property type="project" value="InterPro"/>
</dbReference>
<dbReference type="InterPro" id="IPR039426">
    <property type="entry name" value="TonB-dep_rcpt-like"/>
</dbReference>
<dbReference type="Pfam" id="PF07715">
    <property type="entry name" value="Plug"/>
    <property type="match status" value="1"/>
</dbReference>
<evidence type="ECO:0000256" key="4">
    <source>
        <dbReference type="ARBA" id="ARBA00022452"/>
    </source>
</evidence>
<accession>A0A1C7P7X5</accession>
<evidence type="ECO:0000256" key="14">
    <source>
        <dbReference type="PROSITE-ProRule" id="PRU01360"/>
    </source>
</evidence>
<keyword evidence="10 15" id="KW-0798">TonB box</keyword>
<dbReference type="InterPro" id="IPR010105">
    <property type="entry name" value="TonB_sidphr_rcpt"/>
</dbReference>
<evidence type="ECO:0000256" key="8">
    <source>
        <dbReference type="ARBA" id="ARBA00023004"/>
    </source>
</evidence>
<dbReference type="RefSeq" id="WP_068954085.1">
    <property type="nucleotide sequence ID" value="NZ_LGLV01000006.1"/>
</dbReference>